<dbReference type="EMBL" id="WJBU01000030">
    <property type="protein sequence ID" value="MRD49691.1"/>
    <property type="molecule type" value="Genomic_DNA"/>
</dbReference>
<dbReference type="GO" id="GO:0008855">
    <property type="term" value="F:exodeoxyribonuclease VII activity"/>
    <property type="evidence" value="ECO:0007669"/>
    <property type="project" value="InterPro"/>
</dbReference>
<keyword evidence="2" id="KW-0540">Nuclease</keyword>
<feature type="domain" description="Exonuclease VII large subunit C-terminal" evidence="5">
    <location>
        <begin position="209"/>
        <end position="486"/>
    </location>
</feature>
<evidence type="ECO:0000313" key="8">
    <source>
        <dbReference type="EMBL" id="MRD49691.1"/>
    </source>
</evidence>
<dbReference type="GO" id="GO:0009318">
    <property type="term" value="C:exodeoxyribonuclease VII complex"/>
    <property type="evidence" value="ECO:0007669"/>
    <property type="project" value="InterPro"/>
</dbReference>
<name>A0A844BGX0_9BURK</name>
<dbReference type="GO" id="GO:0006308">
    <property type="term" value="P:DNA catabolic process"/>
    <property type="evidence" value="ECO:0007669"/>
    <property type="project" value="InterPro"/>
</dbReference>
<keyword evidence="9" id="KW-1185">Reference proteome</keyword>
<dbReference type="CDD" id="cd04489">
    <property type="entry name" value="ExoVII_LU_OBF"/>
    <property type="match status" value="1"/>
</dbReference>
<dbReference type="GO" id="GO:0003676">
    <property type="term" value="F:nucleic acid binding"/>
    <property type="evidence" value="ECO:0007669"/>
    <property type="project" value="InterPro"/>
</dbReference>
<evidence type="ECO:0000259" key="6">
    <source>
        <dbReference type="Pfam" id="PF13742"/>
    </source>
</evidence>
<dbReference type="InterPro" id="IPR043764">
    <property type="entry name" value="DUF5710"/>
</dbReference>
<dbReference type="AlphaFoldDB" id="A0A844BGX0"/>
<gene>
    <name evidence="8" type="ORF">GHT07_20670</name>
</gene>
<keyword evidence="4" id="KW-0269">Exonuclease</keyword>
<dbReference type="Pfam" id="PF18974">
    <property type="entry name" value="DUF5710"/>
    <property type="match status" value="1"/>
</dbReference>
<sequence>MSRTYLTAPYSERTGVKELGARWDSDERKWFVPDGLALEPFARWLPAAVGRPEPSSNSRALAAASAPQAESLPSTQKGIRLAALMQRVSAAVHSAFSEGVWTRLEVIDVSARGHVYLEVADRDESGRVLAKTRAMIWGAVAQKLLPRFLSDTGMELAPGIKLLVRAKPSMHAEYGFGLVIEEIDPEYTLGDLEARKREIRARLQSEGLWDRNRQLPAPWDFTEVLVIAPEQAAGLGDFQAEAARLQLAGVCRFTYAHSRFQGAGAANEICAAASEGLGSLAARGIVPDAIVIIRGGGAVNDLAWLNEYCLCRFVCEAPAPVFTGIGHQRDSTLVDEVAHTAFDTPSKVIVGIEAGIATRARDARAAFEEICALARIHVQRSRGVIRQHVADVRHGALQLHAAAARGTDSLLAEVRELSRQHIHRATTHSRERIGVVNVESQGVLAKARAEAPLRMHEVAASARAHITAARHGAQTARGALLEVSARAVDGQRSAARHALQETTHAARALLTRATHDADWTHASVLQRCAEAVARSRDAQQRSLQEIAQESMRAVHRAREASAGLMREIIGQGPEKTLRRGFAVVRNSQGDPVTSAEQAASCADIGLQFQDGVVHATLKKDDRQ</sequence>
<evidence type="ECO:0000313" key="9">
    <source>
        <dbReference type="Proteomes" id="UP000487350"/>
    </source>
</evidence>
<feature type="domain" description="OB-fold nucleic acid binding" evidence="6">
    <location>
        <begin position="81"/>
        <end position="184"/>
    </location>
</feature>
<comment type="caution">
    <text evidence="8">The sequence shown here is derived from an EMBL/GenBank/DDBJ whole genome shotgun (WGS) entry which is preliminary data.</text>
</comment>
<accession>A0A844BGX0</accession>
<dbReference type="InterPro" id="IPR025824">
    <property type="entry name" value="OB-fold_nuc-bd_dom"/>
</dbReference>
<keyword evidence="3" id="KW-0378">Hydrolase</keyword>
<evidence type="ECO:0000259" key="5">
    <source>
        <dbReference type="Pfam" id="PF02601"/>
    </source>
</evidence>
<evidence type="ECO:0000256" key="1">
    <source>
        <dbReference type="ARBA" id="ARBA00022490"/>
    </source>
</evidence>
<dbReference type="Pfam" id="PF02601">
    <property type="entry name" value="Exonuc_VII_L"/>
    <property type="match status" value="1"/>
</dbReference>
<dbReference type="RefSeq" id="WP_153586985.1">
    <property type="nucleotide sequence ID" value="NZ_WJBU01000030.1"/>
</dbReference>
<dbReference type="PANTHER" id="PTHR30008">
    <property type="entry name" value="EXODEOXYRIBONUCLEASE 7 LARGE SUBUNIT"/>
    <property type="match status" value="1"/>
</dbReference>
<protein>
    <submittedName>
        <fullName evidence="8">Exodeoxyribonuclease VII large subunit</fullName>
    </submittedName>
</protein>
<reference evidence="8 9" key="1">
    <citation type="submission" date="2019-11" db="EMBL/GenBank/DDBJ databases">
        <title>Caenimonas koreensis gen. nov., sp. nov., isolated from activated sludge.</title>
        <authorList>
            <person name="Seung H.R."/>
        </authorList>
    </citation>
    <scope>NUCLEOTIDE SEQUENCE [LARGE SCALE GENOMIC DNA]</scope>
    <source>
        <strain evidence="8 9">EMB320</strain>
    </source>
</reference>
<dbReference type="Proteomes" id="UP000487350">
    <property type="component" value="Unassembled WGS sequence"/>
</dbReference>
<feature type="domain" description="DUF5710" evidence="7">
    <location>
        <begin position="3"/>
        <end position="46"/>
    </location>
</feature>
<keyword evidence="1" id="KW-0963">Cytoplasm</keyword>
<dbReference type="PANTHER" id="PTHR30008:SF0">
    <property type="entry name" value="EXODEOXYRIBONUCLEASE 7 LARGE SUBUNIT"/>
    <property type="match status" value="1"/>
</dbReference>
<dbReference type="OrthoDB" id="7235451at2"/>
<dbReference type="InterPro" id="IPR020579">
    <property type="entry name" value="Exonuc_VII_lsu_C"/>
</dbReference>
<proteinExistence type="predicted"/>
<evidence type="ECO:0000259" key="7">
    <source>
        <dbReference type="Pfam" id="PF18974"/>
    </source>
</evidence>
<dbReference type="Pfam" id="PF13742">
    <property type="entry name" value="tRNA_anti_2"/>
    <property type="match status" value="1"/>
</dbReference>
<evidence type="ECO:0000256" key="3">
    <source>
        <dbReference type="ARBA" id="ARBA00022801"/>
    </source>
</evidence>
<evidence type="ECO:0000256" key="2">
    <source>
        <dbReference type="ARBA" id="ARBA00022722"/>
    </source>
</evidence>
<dbReference type="InterPro" id="IPR003753">
    <property type="entry name" value="Exonuc_VII_L"/>
</dbReference>
<evidence type="ECO:0000256" key="4">
    <source>
        <dbReference type="ARBA" id="ARBA00022839"/>
    </source>
</evidence>
<organism evidence="8 9">
    <name type="scientific">Caenimonas koreensis DSM 17982</name>
    <dbReference type="NCBI Taxonomy" id="1121255"/>
    <lineage>
        <taxon>Bacteria</taxon>
        <taxon>Pseudomonadati</taxon>
        <taxon>Pseudomonadota</taxon>
        <taxon>Betaproteobacteria</taxon>
        <taxon>Burkholderiales</taxon>
        <taxon>Comamonadaceae</taxon>
        <taxon>Caenimonas</taxon>
    </lineage>
</organism>